<organism evidence="2 3">
    <name type="scientific">Anaeramoeba flamelloides</name>
    <dbReference type="NCBI Taxonomy" id="1746091"/>
    <lineage>
        <taxon>Eukaryota</taxon>
        <taxon>Metamonada</taxon>
        <taxon>Anaeramoebidae</taxon>
        <taxon>Anaeramoeba</taxon>
    </lineage>
</organism>
<dbReference type="Proteomes" id="UP001150062">
    <property type="component" value="Unassembled WGS sequence"/>
</dbReference>
<name>A0ABQ8Z8N2_9EUKA</name>
<feature type="region of interest" description="Disordered" evidence="1">
    <location>
        <begin position="1"/>
        <end position="27"/>
    </location>
</feature>
<keyword evidence="3" id="KW-1185">Reference proteome</keyword>
<feature type="compositionally biased region" description="Acidic residues" evidence="1">
    <location>
        <begin position="289"/>
        <end position="304"/>
    </location>
</feature>
<evidence type="ECO:0000313" key="2">
    <source>
        <dbReference type="EMBL" id="KAJ6253185.1"/>
    </source>
</evidence>
<accession>A0ABQ8Z8N2</accession>
<feature type="compositionally biased region" description="Polar residues" evidence="1">
    <location>
        <begin position="103"/>
        <end position="113"/>
    </location>
</feature>
<evidence type="ECO:0000256" key="1">
    <source>
        <dbReference type="SAM" id="MobiDB-lite"/>
    </source>
</evidence>
<gene>
    <name evidence="2" type="ORF">M0813_13464</name>
</gene>
<feature type="region of interest" description="Disordered" evidence="1">
    <location>
        <begin position="99"/>
        <end position="135"/>
    </location>
</feature>
<evidence type="ECO:0000313" key="3">
    <source>
        <dbReference type="Proteomes" id="UP001150062"/>
    </source>
</evidence>
<comment type="caution">
    <text evidence="2">The sequence shown here is derived from an EMBL/GenBank/DDBJ whole genome shotgun (WGS) entry which is preliminary data.</text>
</comment>
<sequence length="506" mass="58886">MIDPDKNIQVNSQNLKKGTQQQPKKQESLNTLVTNNSQQQKEISIQRNFSQPSNLNQQSQESYGQLLPTNNNYQKIKINLQDPLGNENTTRLATTTTQINNTAKQSITLPNNVQTRSNRSTRSSTRRKTQQSQITNQNLDLTLKGSTVERKRELTNKNYFNEQNETNNQKFLNRRRINSQIVENGKELFKLLTGLLWVISGGAAQKILTPFTNIFANKIGTILNGNQDEVLSIKSQLKYLLSNSRRTLTEFILEILVGVLSLAGENSKNKLAVELWQTIEGLVELNENDQEQDQDQDQDQEQDQENSTTQEDNEKTSNRLKRKLEQVYQQIFTHDVLMYWFTKRFVDRLEPYFSLEEQKKFFDQHLFFLGKSKFILSCLLLGKELVQKNGITQGYRILINLPYENNPLNLYLNNRGKKVNLVKELITKYGVNNGNYWEIISKDYLNKMKFNTQNIFLHFPFKGIITNSKLANLSQSIPQEEFIHQTEIIQKRDEPHMKITAEWLKK</sequence>
<feature type="compositionally biased region" description="Polar residues" evidence="1">
    <location>
        <begin position="8"/>
        <end position="27"/>
    </location>
</feature>
<reference evidence="2" key="1">
    <citation type="submission" date="2022-08" db="EMBL/GenBank/DDBJ databases">
        <title>Novel sulfate-reducing endosymbionts in the free-living metamonad Anaeramoeba.</title>
        <authorList>
            <person name="Jerlstrom-Hultqvist J."/>
            <person name="Cepicka I."/>
            <person name="Gallot-Lavallee L."/>
            <person name="Salas-Leiva D."/>
            <person name="Curtis B.A."/>
            <person name="Zahonova K."/>
            <person name="Pipaliya S."/>
            <person name="Dacks J."/>
            <person name="Roger A.J."/>
        </authorList>
    </citation>
    <scope>NUCLEOTIDE SEQUENCE</scope>
    <source>
        <strain evidence="2">Schooner1</strain>
    </source>
</reference>
<dbReference type="EMBL" id="JAOAOG010000033">
    <property type="protein sequence ID" value="KAJ6253185.1"/>
    <property type="molecule type" value="Genomic_DNA"/>
</dbReference>
<protein>
    <submittedName>
        <fullName evidence="2">Snf5</fullName>
    </submittedName>
</protein>
<feature type="compositionally biased region" description="Low complexity" evidence="1">
    <location>
        <begin position="114"/>
        <end position="123"/>
    </location>
</feature>
<feature type="region of interest" description="Disordered" evidence="1">
    <location>
        <begin position="289"/>
        <end position="318"/>
    </location>
</feature>
<proteinExistence type="predicted"/>